<dbReference type="AlphaFoldDB" id="A0A0F5FLV2"/>
<keyword evidence="3" id="KW-1185">Reference proteome</keyword>
<gene>
    <name evidence="2" type="ORF">VE26_08290</name>
</gene>
<dbReference type="PATRIC" id="fig|429727.3.peg.1714"/>
<comment type="caution">
    <text evidence="2">The sequence shown here is derived from an EMBL/GenBank/DDBJ whole genome shotgun (WGS) entry which is preliminary data.</text>
</comment>
<dbReference type="STRING" id="429727.VE26_08290"/>
<keyword evidence="1" id="KW-1133">Transmembrane helix</keyword>
<dbReference type="Proteomes" id="UP000033649">
    <property type="component" value="Unassembled WGS sequence"/>
</dbReference>
<reference evidence="2 3" key="1">
    <citation type="submission" date="2015-03" db="EMBL/GenBank/DDBJ databases">
        <authorList>
            <person name="Hassan Y."/>
            <person name="Lepp D."/>
            <person name="Li X.-Z."/>
            <person name="Zhou T."/>
        </authorList>
    </citation>
    <scope>NUCLEOTIDE SEQUENCE [LARGE SCALE GENOMIC DNA]</scope>
    <source>
        <strain evidence="2 3">IPL18</strain>
    </source>
</reference>
<keyword evidence="1" id="KW-0812">Transmembrane</keyword>
<evidence type="ECO:0000313" key="2">
    <source>
        <dbReference type="EMBL" id="KKB09831.1"/>
    </source>
</evidence>
<evidence type="ECO:0000256" key="1">
    <source>
        <dbReference type="SAM" id="Phobius"/>
    </source>
</evidence>
<dbReference type="RefSeq" id="WP_046104522.1">
    <property type="nucleotide sequence ID" value="NZ_JZEY01000054.1"/>
</dbReference>
<name>A0A0F5FLV2_9HYPH</name>
<protein>
    <recommendedName>
        <fullName evidence="4">DUF1622 domain-containing protein</fullName>
    </recommendedName>
</protein>
<proteinExistence type="predicted"/>
<dbReference type="OrthoDB" id="9812897at2"/>
<accession>A0A0F5FLV2</accession>
<dbReference type="PANTHER" id="PTHR38468">
    <property type="entry name" value="SLL0939 PROTEIN"/>
    <property type="match status" value="1"/>
</dbReference>
<evidence type="ECO:0008006" key="4">
    <source>
        <dbReference type="Google" id="ProtNLM"/>
    </source>
</evidence>
<dbReference type="PANTHER" id="PTHR38468:SF1">
    <property type="entry name" value="SLL0939 PROTEIN"/>
    <property type="match status" value="1"/>
</dbReference>
<feature type="transmembrane region" description="Helical" evidence="1">
    <location>
        <begin position="59"/>
        <end position="79"/>
    </location>
</feature>
<keyword evidence="1" id="KW-0472">Membrane</keyword>
<evidence type="ECO:0000313" key="3">
    <source>
        <dbReference type="Proteomes" id="UP000033649"/>
    </source>
</evidence>
<dbReference type="InterPro" id="IPR012427">
    <property type="entry name" value="DUF1622"/>
</dbReference>
<dbReference type="EMBL" id="JZEY01000054">
    <property type="protein sequence ID" value="KKB09831.1"/>
    <property type="molecule type" value="Genomic_DNA"/>
</dbReference>
<sequence length="127" mass="13914">MDSIFTANLLNVITRTIEWCGIAIIVGGLIYGSVRFALSVVLAKADEPRFRRYRADAGRGILLGLEFLVAADIIATVAIEPSLESLAVLAGIVAIRTFLSLSLEVEVSGRWPWQQPSTEVQQRQQSK</sequence>
<feature type="transmembrane region" description="Helical" evidence="1">
    <location>
        <begin position="16"/>
        <end position="38"/>
    </location>
</feature>
<organism evidence="2 3">
    <name type="scientific">Devosia chinhatensis</name>
    <dbReference type="NCBI Taxonomy" id="429727"/>
    <lineage>
        <taxon>Bacteria</taxon>
        <taxon>Pseudomonadati</taxon>
        <taxon>Pseudomonadota</taxon>
        <taxon>Alphaproteobacteria</taxon>
        <taxon>Hyphomicrobiales</taxon>
        <taxon>Devosiaceae</taxon>
        <taxon>Devosia</taxon>
    </lineage>
</organism>
<dbReference type="Pfam" id="PF07784">
    <property type="entry name" value="DUF1622"/>
    <property type="match status" value="1"/>
</dbReference>